<keyword evidence="1" id="KW-1133">Transmembrane helix</keyword>
<dbReference type="AlphaFoldDB" id="A0AAD9K5J6"/>
<evidence type="ECO:0000256" key="2">
    <source>
        <dbReference type="SAM" id="SignalP"/>
    </source>
</evidence>
<dbReference type="InterPro" id="IPR009030">
    <property type="entry name" value="Growth_fac_rcpt_cys_sf"/>
</dbReference>
<feature type="chain" id="PRO_5041923102" evidence="2">
    <location>
        <begin position="20"/>
        <end position="867"/>
    </location>
</feature>
<dbReference type="InterPro" id="IPR036116">
    <property type="entry name" value="FN3_sf"/>
</dbReference>
<keyword evidence="1" id="KW-0472">Membrane</keyword>
<dbReference type="InterPro" id="IPR008979">
    <property type="entry name" value="Galactose-bd-like_sf"/>
</dbReference>
<comment type="caution">
    <text evidence="3">The sequence shown here is derived from an EMBL/GenBank/DDBJ whole genome shotgun (WGS) entry which is preliminary data.</text>
</comment>
<dbReference type="Proteomes" id="UP001208570">
    <property type="component" value="Unassembled WGS sequence"/>
</dbReference>
<keyword evidence="4" id="KW-1185">Reference proteome</keyword>
<sequence>MALVLLCGLTYLFVVNVQCENLALGKPANQTGMYKYLSADRAVDGRYGSIGNEYYCAHPYNKDSKPAECVRHTIDTPGTDCGESYPDTVPKGGNVTITCHIRGRFVHFRRVGGLQVWLVALCEVEVYGRKEIDCSRCPNNIPCNDVTGCSQCEAGKLLPDCVRDCPDTTYGLSCSSQCGKCRYNQICNKTNGYCPLNDGCQLWFDGQRCDVEVVVPKRTNEVIKLGQMTNNTIEVIWEQIKNLPSVDKDYYKYRVDYRHVGDSGYKTGLIVRHNSSIWNSAIIDHLDYDTQYEIQVTPYREMRGNKYTGSGYNPVIGKTECGVPGSPILTSVQSQSSNTNTQNIKIQYQSVLNLDPRCEKVILLWIEYRLNGTKKWLKEDCDINNTTYIVSPPSGGTYDIRVTVQNNGGINSSSNVKQISIHGDKPPHHTKDLKDDFPYFIVIIVSVIVNVILATLLWKARQKNRDGNRNVAHPSTAEKILGPHANSEDTAQYEDVMGRDLPTEIGQRSYEELSTVTRKPNEKVYPAIDDIMRKLKYVVQTHLAHVRKLSCDNVDNEESTPKRLRSSVTDRFDFRKHCLFCSNVSACHLASEHDPKTPKKRNDKLADTVRERVLSAVEDLHAADASCHESCHASFISTHNVQHSCRTGRKSPEDLAFNSVSNKMLHDRTKTWSSVELFALYVDEGSLCMCRKTLFRKPNEYHGENVLILSSPGFANVMGFRSELAQSLHLVKNTDDDLEYCVGRVASAVTNECLALKIKRNMYHINIDKELARESVGDTIVLLLSKISAKFDKELLAMMWIVNIIRGTVCSQPTDLQVALGLLMRRNKILISELSKYYVCCSYDEVRLFRYSAGCGTELCRSRGWGV</sequence>
<evidence type="ECO:0000256" key="1">
    <source>
        <dbReference type="SAM" id="Phobius"/>
    </source>
</evidence>
<evidence type="ECO:0000313" key="4">
    <source>
        <dbReference type="Proteomes" id="UP001208570"/>
    </source>
</evidence>
<organism evidence="3 4">
    <name type="scientific">Paralvinella palmiformis</name>
    <dbReference type="NCBI Taxonomy" id="53620"/>
    <lineage>
        <taxon>Eukaryota</taxon>
        <taxon>Metazoa</taxon>
        <taxon>Spiralia</taxon>
        <taxon>Lophotrochozoa</taxon>
        <taxon>Annelida</taxon>
        <taxon>Polychaeta</taxon>
        <taxon>Sedentaria</taxon>
        <taxon>Canalipalpata</taxon>
        <taxon>Terebellida</taxon>
        <taxon>Terebelliformia</taxon>
        <taxon>Alvinellidae</taxon>
        <taxon>Paralvinella</taxon>
    </lineage>
</organism>
<dbReference type="InterPro" id="IPR003961">
    <property type="entry name" value="FN3_dom"/>
</dbReference>
<dbReference type="Gene3D" id="2.60.40.10">
    <property type="entry name" value="Immunoglobulins"/>
    <property type="match status" value="1"/>
</dbReference>
<dbReference type="Gene3D" id="2.60.120.260">
    <property type="entry name" value="Galactose-binding domain-like"/>
    <property type="match status" value="1"/>
</dbReference>
<dbReference type="CDD" id="cd00063">
    <property type="entry name" value="FN3"/>
    <property type="match status" value="1"/>
</dbReference>
<keyword evidence="2" id="KW-0732">Signal</keyword>
<proteinExistence type="predicted"/>
<accession>A0AAD9K5J6</accession>
<reference evidence="3" key="1">
    <citation type="journal article" date="2023" name="Mol. Biol. Evol.">
        <title>Third-Generation Sequencing Reveals the Adaptive Role of the Epigenome in Three Deep-Sea Polychaetes.</title>
        <authorList>
            <person name="Perez M."/>
            <person name="Aroh O."/>
            <person name="Sun Y."/>
            <person name="Lan Y."/>
            <person name="Juniper S.K."/>
            <person name="Young C.R."/>
            <person name="Angers B."/>
            <person name="Qian P.Y."/>
        </authorList>
    </citation>
    <scope>NUCLEOTIDE SEQUENCE</scope>
    <source>
        <strain evidence="3">P08H-3</strain>
    </source>
</reference>
<feature type="transmembrane region" description="Helical" evidence="1">
    <location>
        <begin position="437"/>
        <end position="458"/>
    </location>
</feature>
<evidence type="ECO:0000313" key="3">
    <source>
        <dbReference type="EMBL" id="KAK2164548.1"/>
    </source>
</evidence>
<dbReference type="EMBL" id="JAODUP010000062">
    <property type="protein sequence ID" value="KAK2164548.1"/>
    <property type="molecule type" value="Genomic_DNA"/>
</dbReference>
<name>A0AAD9K5J6_9ANNE</name>
<dbReference type="SUPFAM" id="SSF49265">
    <property type="entry name" value="Fibronectin type III"/>
    <property type="match status" value="1"/>
</dbReference>
<keyword evidence="1" id="KW-0812">Transmembrane</keyword>
<dbReference type="SUPFAM" id="SSF49785">
    <property type="entry name" value="Galactose-binding domain-like"/>
    <property type="match status" value="1"/>
</dbReference>
<dbReference type="InterPro" id="IPR013783">
    <property type="entry name" value="Ig-like_fold"/>
</dbReference>
<gene>
    <name evidence="3" type="ORF">LSH36_62g06017</name>
</gene>
<feature type="signal peptide" evidence="2">
    <location>
        <begin position="1"/>
        <end position="19"/>
    </location>
</feature>
<dbReference type="Gene3D" id="2.170.300.10">
    <property type="entry name" value="Tie2 ligand-binding domain superfamily"/>
    <property type="match status" value="1"/>
</dbReference>
<protein>
    <submittedName>
        <fullName evidence="3">Uncharacterized protein</fullName>
    </submittedName>
</protein>
<dbReference type="SUPFAM" id="SSF57184">
    <property type="entry name" value="Growth factor receptor domain"/>
    <property type="match status" value="1"/>
</dbReference>